<dbReference type="GO" id="GO:0033971">
    <property type="term" value="F:hydroxyisourate hydrolase activity"/>
    <property type="evidence" value="ECO:0007669"/>
    <property type="project" value="UniProtKB-EC"/>
</dbReference>
<accession>A0A6J4UNK1</accession>
<evidence type="ECO:0000256" key="1">
    <source>
        <dbReference type="SAM" id="MobiDB-lite"/>
    </source>
</evidence>
<organism evidence="2">
    <name type="scientific">uncultured Thermoleophilia bacterium</name>
    <dbReference type="NCBI Taxonomy" id="1497501"/>
    <lineage>
        <taxon>Bacteria</taxon>
        <taxon>Bacillati</taxon>
        <taxon>Actinomycetota</taxon>
        <taxon>Thermoleophilia</taxon>
        <taxon>environmental samples</taxon>
    </lineage>
</organism>
<dbReference type="EMBL" id="CADCWC010000484">
    <property type="protein sequence ID" value="CAA9555400.1"/>
    <property type="molecule type" value="Genomic_DNA"/>
</dbReference>
<reference evidence="2" key="1">
    <citation type="submission" date="2020-02" db="EMBL/GenBank/DDBJ databases">
        <authorList>
            <person name="Meier V. D."/>
        </authorList>
    </citation>
    <scope>NUCLEOTIDE SEQUENCE</scope>
    <source>
        <strain evidence="2">AVDCRST_MAG79</strain>
    </source>
</reference>
<feature type="compositionally biased region" description="Basic and acidic residues" evidence="1">
    <location>
        <begin position="29"/>
        <end position="45"/>
    </location>
</feature>
<feature type="compositionally biased region" description="Low complexity" evidence="1">
    <location>
        <begin position="77"/>
        <end position="90"/>
    </location>
</feature>
<protein>
    <submittedName>
        <fullName evidence="2">5-hydroxyisourate hydrolase</fullName>
        <ecNumber evidence="2">3.5.2.17</ecNumber>
    </submittedName>
</protein>
<keyword evidence="2" id="KW-0378">Hydrolase</keyword>
<sequence length="118" mass="12977">ERPADDARPRHRRGPPGRGTRRGAPPGRRGRDARAARRGPDERGRAARRAAPRGRDAPPGGLRARVRGRRALREPPADVVGAVPRPGPGALRRRRRRGALPRAVARHAVVLRHLSRQL</sequence>
<dbReference type="AlphaFoldDB" id="A0A6J4UNK1"/>
<proteinExistence type="predicted"/>
<feature type="non-terminal residue" evidence="2">
    <location>
        <position position="1"/>
    </location>
</feature>
<dbReference type="EC" id="3.5.2.17" evidence="2"/>
<feature type="compositionally biased region" description="Basic residues" evidence="1">
    <location>
        <begin position="9"/>
        <end position="21"/>
    </location>
</feature>
<name>A0A6J4UNK1_9ACTN</name>
<feature type="region of interest" description="Disordered" evidence="1">
    <location>
        <begin position="1"/>
        <end position="100"/>
    </location>
</feature>
<evidence type="ECO:0000313" key="2">
    <source>
        <dbReference type="EMBL" id="CAA9555400.1"/>
    </source>
</evidence>
<feature type="non-terminal residue" evidence="2">
    <location>
        <position position="118"/>
    </location>
</feature>
<gene>
    <name evidence="2" type="ORF">AVDCRST_MAG79-3048</name>
</gene>